<dbReference type="Gene3D" id="3.40.718.10">
    <property type="entry name" value="Isopropylmalate Dehydrogenase"/>
    <property type="match status" value="1"/>
</dbReference>
<comment type="caution">
    <text evidence="14">Lacks conserved residue(s) required for the propagation of feature annotation.</text>
</comment>
<name>A0A497Y1W1_9SPHI</name>
<evidence type="ECO:0000256" key="15">
    <source>
        <dbReference type="RuleBase" id="RU004445"/>
    </source>
</evidence>
<keyword evidence="10 14" id="KW-0560">Oxidoreductase</keyword>
<evidence type="ECO:0000256" key="11">
    <source>
        <dbReference type="ARBA" id="ARBA00023027"/>
    </source>
</evidence>
<evidence type="ECO:0000256" key="9">
    <source>
        <dbReference type="ARBA" id="ARBA00022842"/>
    </source>
</evidence>
<dbReference type="Proteomes" id="UP000273898">
    <property type="component" value="Unassembled WGS sequence"/>
</dbReference>
<comment type="subunit">
    <text evidence="5 14 15">Homodimer.</text>
</comment>
<comment type="pathway">
    <text evidence="3 14 15">Amino-acid biosynthesis; L-leucine biosynthesis; L-leucine from 3-methyl-2-oxobutanoate: step 3/4.</text>
</comment>
<evidence type="ECO:0000256" key="2">
    <source>
        <dbReference type="ARBA" id="ARBA00001936"/>
    </source>
</evidence>
<dbReference type="UniPathway" id="UPA00048">
    <property type="reaction ID" value="UER00072"/>
</dbReference>
<dbReference type="AlphaFoldDB" id="A0A497Y1W1"/>
<evidence type="ECO:0000313" key="17">
    <source>
        <dbReference type="EMBL" id="RLJ76861.1"/>
    </source>
</evidence>
<dbReference type="InterPro" id="IPR019818">
    <property type="entry name" value="IsoCit/isopropylmalate_DH_CS"/>
</dbReference>
<dbReference type="GO" id="GO:0003862">
    <property type="term" value="F:3-isopropylmalate dehydrogenase activity"/>
    <property type="evidence" value="ECO:0007669"/>
    <property type="project" value="UniProtKB-UniRule"/>
</dbReference>
<comment type="subcellular location">
    <subcellularLocation>
        <location evidence="14">Cytoplasm</location>
    </subcellularLocation>
</comment>
<protein>
    <recommendedName>
        <fullName evidence="14">3-isopropylmalate dehydrogenase</fullName>
        <ecNumber evidence="14">1.1.1.85</ecNumber>
    </recommendedName>
    <alternativeName>
        <fullName evidence="14">3-IPM-DH</fullName>
    </alternativeName>
    <alternativeName>
        <fullName evidence="14">Beta-IPM dehydrogenase</fullName>
        <shortName evidence="14">IMDH</shortName>
    </alternativeName>
</protein>
<keyword evidence="8 14" id="KW-0479">Metal-binding</keyword>
<dbReference type="GO" id="GO:0000287">
    <property type="term" value="F:magnesium ion binding"/>
    <property type="evidence" value="ECO:0007669"/>
    <property type="project" value="InterPro"/>
</dbReference>
<keyword evidence="14" id="KW-0963">Cytoplasm</keyword>
<keyword evidence="7 14" id="KW-0028">Amino-acid biosynthesis</keyword>
<dbReference type="SMART" id="SM01329">
    <property type="entry name" value="Iso_dh"/>
    <property type="match status" value="1"/>
</dbReference>
<gene>
    <name evidence="14" type="primary">leuB</name>
    <name evidence="17" type="ORF">BCL90_1907</name>
</gene>
<keyword evidence="6 14" id="KW-0432">Leucine biosynthesis</keyword>
<evidence type="ECO:0000256" key="3">
    <source>
        <dbReference type="ARBA" id="ARBA00004762"/>
    </source>
</evidence>
<feature type="binding site" evidence="14">
    <location>
        <position position="147"/>
    </location>
    <ligand>
        <name>substrate</name>
    </ligand>
</feature>
<evidence type="ECO:0000313" key="18">
    <source>
        <dbReference type="Proteomes" id="UP000273898"/>
    </source>
</evidence>
<comment type="caution">
    <text evidence="17">The sequence shown here is derived from an EMBL/GenBank/DDBJ whole genome shotgun (WGS) entry which is preliminary data.</text>
</comment>
<keyword evidence="11 14" id="KW-0520">NAD</keyword>
<evidence type="ECO:0000256" key="6">
    <source>
        <dbReference type="ARBA" id="ARBA00022430"/>
    </source>
</evidence>
<comment type="function">
    <text evidence="14 15">Catalyzes the oxidation of 3-carboxy-2-hydroxy-4-methylpentanoate (3-isopropylmalate) to 3-carboxy-4-methyl-2-oxopentanoate. The product decarboxylates to 4-methyl-2 oxopentanoate.</text>
</comment>
<feature type="binding site" evidence="14">
    <location>
        <position position="257"/>
    </location>
    <ligand>
        <name>Mg(2+)</name>
        <dbReference type="ChEBI" id="CHEBI:18420"/>
    </ligand>
</feature>
<evidence type="ECO:0000259" key="16">
    <source>
        <dbReference type="SMART" id="SM01329"/>
    </source>
</evidence>
<keyword evidence="9 14" id="KW-0460">Magnesium</keyword>
<dbReference type="GO" id="GO:0005829">
    <property type="term" value="C:cytosol"/>
    <property type="evidence" value="ECO:0007669"/>
    <property type="project" value="TreeGrafter"/>
</dbReference>
<dbReference type="PANTHER" id="PTHR42979:SF1">
    <property type="entry name" value="3-ISOPROPYLMALATE DEHYDROGENASE"/>
    <property type="match status" value="1"/>
</dbReference>
<evidence type="ECO:0000256" key="8">
    <source>
        <dbReference type="ARBA" id="ARBA00022723"/>
    </source>
</evidence>
<feature type="binding site" evidence="14">
    <location>
        <position position="109"/>
    </location>
    <ligand>
        <name>substrate</name>
    </ligand>
</feature>
<evidence type="ECO:0000256" key="12">
    <source>
        <dbReference type="ARBA" id="ARBA00023211"/>
    </source>
</evidence>
<dbReference type="EC" id="1.1.1.85" evidence="14"/>
<dbReference type="PROSITE" id="PS00470">
    <property type="entry name" value="IDH_IMDH"/>
    <property type="match status" value="1"/>
</dbReference>
<dbReference type="EMBL" id="RCCK01000011">
    <property type="protein sequence ID" value="RLJ76861.1"/>
    <property type="molecule type" value="Genomic_DNA"/>
</dbReference>
<feature type="site" description="Important for catalysis" evidence="14">
    <location>
        <position position="201"/>
    </location>
</feature>
<dbReference type="GO" id="GO:0051287">
    <property type="term" value="F:NAD binding"/>
    <property type="evidence" value="ECO:0007669"/>
    <property type="project" value="InterPro"/>
</dbReference>
<feature type="binding site" evidence="14">
    <location>
        <position position="233"/>
    </location>
    <ligand>
        <name>Mg(2+)</name>
        <dbReference type="ChEBI" id="CHEBI:18420"/>
    </ligand>
</feature>
<feature type="binding site" evidence="14">
    <location>
        <position position="261"/>
    </location>
    <ligand>
        <name>Mg(2+)</name>
        <dbReference type="ChEBI" id="CHEBI:18420"/>
    </ligand>
</feature>
<feature type="site" description="Important for catalysis" evidence="14">
    <location>
        <position position="154"/>
    </location>
</feature>
<dbReference type="PANTHER" id="PTHR42979">
    <property type="entry name" value="3-ISOPROPYLMALATE DEHYDROGENASE"/>
    <property type="match status" value="1"/>
</dbReference>
<evidence type="ECO:0000256" key="7">
    <source>
        <dbReference type="ARBA" id="ARBA00022605"/>
    </source>
</evidence>
<comment type="cofactor">
    <cofactor evidence="14 15">
        <name>Mg(2+)</name>
        <dbReference type="ChEBI" id="CHEBI:18420"/>
    </cofactor>
    <cofactor evidence="14 15">
        <name>Mn(2+)</name>
        <dbReference type="ChEBI" id="CHEBI:29035"/>
    </cofactor>
    <text evidence="14 15">Binds 1 Mg(2+) or Mn(2+) ion per subunit.</text>
</comment>
<evidence type="ECO:0000256" key="4">
    <source>
        <dbReference type="ARBA" id="ARBA00008319"/>
    </source>
</evidence>
<dbReference type="SUPFAM" id="SSF53659">
    <property type="entry name" value="Isocitrate/Isopropylmalate dehydrogenase-like"/>
    <property type="match status" value="1"/>
</dbReference>
<evidence type="ECO:0000256" key="10">
    <source>
        <dbReference type="ARBA" id="ARBA00023002"/>
    </source>
</evidence>
<dbReference type="InterPro" id="IPR024084">
    <property type="entry name" value="IsoPropMal-DH-like_dom"/>
</dbReference>
<reference evidence="17 18" key="1">
    <citation type="submission" date="2018-10" db="EMBL/GenBank/DDBJ databases">
        <title>Genomic Encyclopedia of Archaeal and Bacterial Type Strains, Phase II (KMG-II): from individual species to whole genera.</title>
        <authorList>
            <person name="Goeker M."/>
        </authorList>
    </citation>
    <scope>NUCLEOTIDE SEQUENCE [LARGE SCALE GENOMIC DNA]</scope>
    <source>
        <strain evidence="17 18">DSM 19624</strain>
    </source>
</reference>
<feature type="domain" description="Isopropylmalate dehydrogenase-like" evidence="16">
    <location>
        <begin position="16"/>
        <end position="364"/>
    </location>
</feature>
<comment type="cofactor">
    <cofactor evidence="2">
        <name>Mn(2+)</name>
        <dbReference type="ChEBI" id="CHEBI:29035"/>
    </cofactor>
</comment>
<proteinExistence type="inferred from homology"/>
<organism evidence="17 18">
    <name type="scientific">Pedobacter alluvionis</name>
    <dbReference type="NCBI Taxonomy" id="475253"/>
    <lineage>
        <taxon>Bacteria</taxon>
        <taxon>Pseudomonadati</taxon>
        <taxon>Bacteroidota</taxon>
        <taxon>Sphingobacteriia</taxon>
        <taxon>Sphingobacteriales</taxon>
        <taxon>Sphingobacteriaceae</taxon>
        <taxon>Pedobacter</taxon>
    </lineage>
</organism>
<feature type="binding site" evidence="14">
    <location>
        <position position="233"/>
    </location>
    <ligand>
        <name>substrate</name>
    </ligand>
</feature>
<dbReference type="HAMAP" id="MF_01033">
    <property type="entry name" value="LeuB_type1"/>
    <property type="match status" value="1"/>
</dbReference>
<evidence type="ECO:0000256" key="1">
    <source>
        <dbReference type="ARBA" id="ARBA00000624"/>
    </source>
</evidence>
<comment type="similarity">
    <text evidence="4 14">Belongs to the isocitrate and isopropylmalate dehydrogenases family. LeuB type 1 subfamily.</text>
</comment>
<sequence length="375" mass="41578">MVKTATAKEESIMKKNILVIPGDGIGPEVTTWGKTALEKIAEIFGHEFTFDEALMGHAAIEVTGEPLPDETLEKARKSDAILFGAIGHAKYDNDPSLKVRPEQGLLKIRKELGLFANLRPILLFDELLQASSIKPEILRGTDILFFRELTGDVYFGEKTRSEDRNTASDLMIYHRYEVERIAHKAYQAAQQRNKRLCSVDKANVLESSRLWRETVQEIAKQYPDVETEHMFIDNAAMQLIKNPKKFDVVLTANLFGDILTDEASQIAGSMGMLASASVGESTGFFEPIHGSAHDIAGKDLANPLASILSAALMLEIGFGLKEEAKLLVDTIDQVLKEGFRTHDIADQNTNRFKVLGTAEMGKLVIKFLSQKLITS</sequence>
<dbReference type="FunFam" id="3.40.718.10:FF:000006">
    <property type="entry name" value="3-isopropylmalate dehydrogenase"/>
    <property type="match status" value="1"/>
</dbReference>
<evidence type="ECO:0000256" key="5">
    <source>
        <dbReference type="ARBA" id="ARBA00011738"/>
    </source>
</evidence>
<dbReference type="InterPro" id="IPR004429">
    <property type="entry name" value="Isopropylmalate_DH"/>
</dbReference>
<evidence type="ECO:0000256" key="14">
    <source>
        <dbReference type="HAMAP-Rule" id="MF_01033"/>
    </source>
</evidence>
<feature type="binding site" evidence="14">
    <location>
        <position position="119"/>
    </location>
    <ligand>
        <name>substrate</name>
    </ligand>
</feature>
<accession>A0A497Y1W1</accession>
<dbReference type="Pfam" id="PF00180">
    <property type="entry name" value="Iso_dh"/>
    <property type="match status" value="1"/>
</dbReference>
<comment type="catalytic activity">
    <reaction evidence="1 14 15">
        <text>(2R,3S)-3-isopropylmalate + NAD(+) = 4-methyl-2-oxopentanoate + CO2 + NADH</text>
        <dbReference type="Rhea" id="RHEA:32271"/>
        <dbReference type="ChEBI" id="CHEBI:16526"/>
        <dbReference type="ChEBI" id="CHEBI:17865"/>
        <dbReference type="ChEBI" id="CHEBI:35121"/>
        <dbReference type="ChEBI" id="CHEBI:57540"/>
        <dbReference type="ChEBI" id="CHEBI:57945"/>
        <dbReference type="EC" id="1.1.1.85"/>
    </reaction>
</comment>
<dbReference type="NCBIfam" id="TIGR00169">
    <property type="entry name" value="leuB"/>
    <property type="match status" value="1"/>
</dbReference>
<keyword evidence="12 14" id="KW-0464">Manganese</keyword>
<keyword evidence="13 14" id="KW-0100">Branched-chain amino acid biosynthesis</keyword>
<dbReference type="GO" id="GO:0009098">
    <property type="term" value="P:L-leucine biosynthetic process"/>
    <property type="evidence" value="ECO:0007669"/>
    <property type="project" value="UniProtKB-UniRule"/>
</dbReference>
<evidence type="ECO:0000256" key="13">
    <source>
        <dbReference type="ARBA" id="ARBA00023304"/>
    </source>
</evidence>